<feature type="chain" id="PRO_5046195329" evidence="2">
    <location>
        <begin position="29"/>
        <end position="288"/>
    </location>
</feature>
<dbReference type="RefSeq" id="WP_307484321.1">
    <property type="nucleotide sequence ID" value="NZ_JAUTBF010000001.1"/>
</dbReference>
<evidence type="ECO:0000256" key="2">
    <source>
        <dbReference type="SAM" id="SignalP"/>
    </source>
</evidence>
<dbReference type="SMART" id="SM00062">
    <property type="entry name" value="PBPb"/>
    <property type="match status" value="1"/>
</dbReference>
<dbReference type="PROSITE" id="PS51257">
    <property type="entry name" value="PROKAR_LIPOPROTEIN"/>
    <property type="match status" value="1"/>
</dbReference>
<dbReference type="InterPro" id="IPR001638">
    <property type="entry name" value="Solute-binding_3/MltF_N"/>
</dbReference>
<comment type="caution">
    <text evidence="5">The sequence shown here is derived from an EMBL/GenBank/DDBJ whole genome shotgun (WGS) entry which is preliminary data.</text>
</comment>
<feature type="domain" description="Solute-binding protein family 3/N-terminal" evidence="3">
    <location>
        <begin position="53"/>
        <end position="281"/>
    </location>
</feature>
<name>A0ABU0TYF6_MICTR</name>
<keyword evidence="6" id="KW-1185">Reference proteome</keyword>
<sequence length="288" mass="29476">MNAFARLRRVAALTAVAAATVVSLTACAFAPTGSDAGSAPATDGALQTVTAGKLTIATGEPAFSPWVENDDPASCEGFEAAVSCAVAEKLGFAASDIVWVRSNFDSAIAPGPKDWDMNIQQFSITDERKQAVDFSSPYYTTTQAVVTTGTSPAASVTSVAELKNLPVGVMSATTSYTVAADQLGTANLSVFNSNDDAVAALQSGQVDAIVVDLPTAFYLAGAVLDDGKVVGQFPDSSAGGDELAYVLPKGSALTTPVSDAIDALRADGTLEQLQQKWLADAVDAPVLK</sequence>
<dbReference type="CDD" id="cd13530">
    <property type="entry name" value="PBP2_peptides_like"/>
    <property type="match status" value="1"/>
</dbReference>
<gene>
    <name evidence="5" type="ORF">QE412_002565</name>
</gene>
<dbReference type="Gene3D" id="3.40.190.10">
    <property type="entry name" value="Periplasmic binding protein-like II"/>
    <property type="match status" value="2"/>
</dbReference>
<accession>A0ABU0TYF6</accession>
<reference evidence="5 6" key="1">
    <citation type="submission" date="2023-07" db="EMBL/GenBank/DDBJ databases">
        <title>Functional and genomic diversity of the sorghum phyllosphere microbiome.</title>
        <authorList>
            <person name="Shade A."/>
        </authorList>
    </citation>
    <scope>NUCLEOTIDE SEQUENCE [LARGE SCALE GENOMIC DNA]</scope>
    <source>
        <strain evidence="5 6">SORGH_AS_1207</strain>
    </source>
</reference>
<dbReference type="Proteomes" id="UP001226691">
    <property type="component" value="Unassembled WGS sequence"/>
</dbReference>
<evidence type="ECO:0000313" key="5">
    <source>
        <dbReference type="EMBL" id="MDQ1123992.1"/>
    </source>
</evidence>
<dbReference type="PANTHER" id="PTHR35936">
    <property type="entry name" value="MEMBRANE-BOUND LYTIC MUREIN TRANSGLYCOSYLASE F"/>
    <property type="match status" value="1"/>
</dbReference>
<evidence type="ECO:0000313" key="6">
    <source>
        <dbReference type="Proteomes" id="UP001226691"/>
    </source>
</evidence>
<evidence type="ECO:0000256" key="1">
    <source>
        <dbReference type="ARBA" id="ARBA00022729"/>
    </source>
</evidence>
<protein>
    <submittedName>
        <fullName evidence="5">Polar amino acid transport system substrate-binding protein</fullName>
    </submittedName>
</protein>
<dbReference type="SMART" id="SM00079">
    <property type="entry name" value="PBPe"/>
    <property type="match status" value="1"/>
</dbReference>
<dbReference type="SUPFAM" id="SSF53850">
    <property type="entry name" value="Periplasmic binding protein-like II"/>
    <property type="match status" value="1"/>
</dbReference>
<dbReference type="Pfam" id="PF00497">
    <property type="entry name" value="SBP_bac_3"/>
    <property type="match status" value="1"/>
</dbReference>
<keyword evidence="1 2" id="KW-0732">Signal</keyword>
<dbReference type="PANTHER" id="PTHR35936:SF17">
    <property type="entry name" value="ARGININE-BINDING EXTRACELLULAR PROTEIN ARTP"/>
    <property type="match status" value="1"/>
</dbReference>
<feature type="domain" description="Ionotropic glutamate receptor C-terminal" evidence="4">
    <location>
        <begin position="53"/>
        <end position="280"/>
    </location>
</feature>
<dbReference type="EMBL" id="JAUTBF010000001">
    <property type="protein sequence ID" value="MDQ1123992.1"/>
    <property type="molecule type" value="Genomic_DNA"/>
</dbReference>
<dbReference type="InterPro" id="IPR001320">
    <property type="entry name" value="Iontro_rcpt_C"/>
</dbReference>
<evidence type="ECO:0000259" key="3">
    <source>
        <dbReference type="SMART" id="SM00062"/>
    </source>
</evidence>
<proteinExistence type="predicted"/>
<evidence type="ECO:0000259" key="4">
    <source>
        <dbReference type="SMART" id="SM00079"/>
    </source>
</evidence>
<organism evidence="5 6">
    <name type="scientific">Microbacterium trichothecenolyticum</name>
    <name type="common">Aureobacterium trichothecenolyticum</name>
    <dbReference type="NCBI Taxonomy" id="69370"/>
    <lineage>
        <taxon>Bacteria</taxon>
        <taxon>Bacillati</taxon>
        <taxon>Actinomycetota</taxon>
        <taxon>Actinomycetes</taxon>
        <taxon>Micrococcales</taxon>
        <taxon>Microbacteriaceae</taxon>
        <taxon>Microbacterium</taxon>
    </lineage>
</organism>
<feature type="signal peptide" evidence="2">
    <location>
        <begin position="1"/>
        <end position="28"/>
    </location>
</feature>